<dbReference type="Gramene" id="Kaladp0055s0068.1.v1.1">
    <property type="protein sequence ID" value="Kaladp0055s0068.1.v1.1.CDS.1"/>
    <property type="gene ID" value="Kaladp0055s0068.v1.1"/>
</dbReference>
<proteinExistence type="predicted"/>
<keyword evidence="2" id="KW-1185">Reference proteome</keyword>
<evidence type="ECO:0000313" key="2">
    <source>
        <dbReference type="Proteomes" id="UP000594263"/>
    </source>
</evidence>
<dbReference type="AlphaFoldDB" id="A0A7N0U5S0"/>
<dbReference type="Proteomes" id="UP000594263">
    <property type="component" value="Unplaced"/>
</dbReference>
<sequence>MIDVVHPSGMLILARGTVLGELMSSRDDDSARVLGLSLARTSDLLRVGWVAPLNITLSQAGGSRGYLMGIVSYKGMERRMGVSPTIKMDSDDGSTKVTFCLSEGEA</sequence>
<accession>A0A7N0U5S0</accession>
<name>A0A7N0U5S0_KALFE</name>
<dbReference type="EnsemblPlants" id="Kaladp0055s0068.1.v1.1">
    <property type="protein sequence ID" value="Kaladp0055s0068.1.v1.1.CDS.1"/>
    <property type="gene ID" value="Kaladp0055s0068.v1.1"/>
</dbReference>
<reference evidence="1" key="1">
    <citation type="submission" date="2021-01" db="UniProtKB">
        <authorList>
            <consortium name="EnsemblPlants"/>
        </authorList>
    </citation>
    <scope>IDENTIFICATION</scope>
</reference>
<protein>
    <submittedName>
        <fullName evidence="1">Uncharacterized protein</fullName>
    </submittedName>
</protein>
<evidence type="ECO:0000313" key="1">
    <source>
        <dbReference type="EnsemblPlants" id="Kaladp0055s0068.1.v1.1.CDS.1"/>
    </source>
</evidence>
<organism evidence="1 2">
    <name type="scientific">Kalanchoe fedtschenkoi</name>
    <name type="common">Lavender scallops</name>
    <name type="synonym">South American air plant</name>
    <dbReference type="NCBI Taxonomy" id="63787"/>
    <lineage>
        <taxon>Eukaryota</taxon>
        <taxon>Viridiplantae</taxon>
        <taxon>Streptophyta</taxon>
        <taxon>Embryophyta</taxon>
        <taxon>Tracheophyta</taxon>
        <taxon>Spermatophyta</taxon>
        <taxon>Magnoliopsida</taxon>
        <taxon>eudicotyledons</taxon>
        <taxon>Gunneridae</taxon>
        <taxon>Pentapetalae</taxon>
        <taxon>Saxifragales</taxon>
        <taxon>Crassulaceae</taxon>
        <taxon>Kalanchoe</taxon>
    </lineage>
</organism>